<organism evidence="2 3">
    <name type="scientific">Candidatus Agrococcus pullicola</name>
    <dbReference type="NCBI Taxonomy" id="2838429"/>
    <lineage>
        <taxon>Bacteria</taxon>
        <taxon>Bacillati</taxon>
        <taxon>Actinomycetota</taxon>
        <taxon>Actinomycetes</taxon>
        <taxon>Micrococcales</taxon>
        <taxon>Microbacteriaceae</taxon>
        <taxon>Agrococcus</taxon>
    </lineage>
</organism>
<evidence type="ECO:0000259" key="1">
    <source>
        <dbReference type="PROSITE" id="PS51459"/>
    </source>
</evidence>
<reference evidence="2" key="2">
    <citation type="submission" date="2021-04" db="EMBL/GenBank/DDBJ databases">
        <authorList>
            <person name="Gilroy R."/>
        </authorList>
    </citation>
    <scope>NUCLEOTIDE SEQUENCE</scope>
    <source>
        <strain evidence="2">ChiGjej1B1-98</strain>
    </source>
</reference>
<dbReference type="InterPro" id="IPR003812">
    <property type="entry name" value="Fido"/>
</dbReference>
<accession>A0A9D2CAZ0</accession>
<dbReference type="InterPro" id="IPR006440">
    <property type="entry name" value="Doc"/>
</dbReference>
<dbReference type="NCBIfam" id="TIGR01550">
    <property type="entry name" value="DOC_P1"/>
    <property type="match status" value="1"/>
</dbReference>
<evidence type="ECO:0000313" key="3">
    <source>
        <dbReference type="Proteomes" id="UP000824005"/>
    </source>
</evidence>
<dbReference type="EMBL" id="DXDC01000356">
    <property type="protein sequence ID" value="HIY66950.1"/>
    <property type="molecule type" value="Genomic_DNA"/>
</dbReference>
<reference evidence="2" key="1">
    <citation type="journal article" date="2021" name="PeerJ">
        <title>Extensive microbial diversity within the chicken gut microbiome revealed by metagenomics and culture.</title>
        <authorList>
            <person name="Gilroy R."/>
            <person name="Ravi A."/>
            <person name="Getino M."/>
            <person name="Pursley I."/>
            <person name="Horton D.L."/>
            <person name="Alikhan N.F."/>
            <person name="Baker D."/>
            <person name="Gharbi K."/>
            <person name="Hall N."/>
            <person name="Watson M."/>
            <person name="Adriaenssens E.M."/>
            <person name="Foster-Nyarko E."/>
            <person name="Jarju S."/>
            <person name="Secka A."/>
            <person name="Antonio M."/>
            <person name="Oren A."/>
            <person name="Chaudhuri R.R."/>
            <person name="La Ragione R."/>
            <person name="Hildebrand F."/>
            <person name="Pallen M.J."/>
        </authorList>
    </citation>
    <scope>NUCLEOTIDE SEQUENCE</scope>
    <source>
        <strain evidence="2">ChiGjej1B1-98</strain>
    </source>
</reference>
<dbReference type="PROSITE" id="PS51459">
    <property type="entry name" value="FIDO"/>
    <property type="match status" value="1"/>
</dbReference>
<proteinExistence type="predicted"/>
<dbReference type="AlphaFoldDB" id="A0A9D2CAZ0"/>
<comment type="caution">
    <text evidence="2">The sequence shown here is derived from an EMBL/GenBank/DDBJ whole genome shotgun (WGS) entry which is preliminary data.</text>
</comment>
<sequence length="132" mass="14181">MTVFLSLEDLLLLVDDLAVGPVRDIGLLEAAARRPATQLWGRPAYPTLLDQAAVLIESLVRNHALVDGNKRLGWLAMVVFLDLNGMDLHAPPDPAYDLVIALAAGEAQATDVAEALACWLPGMDDQGSSRPR</sequence>
<dbReference type="Gene3D" id="1.20.120.1870">
    <property type="entry name" value="Fic/DOC protein, Fido domain"/>
    <property type="match status" value="1"/>
</dbReference>
<name>A0A9D2CAZ0_9MICO</name>
<dbReference type="GO" id="GO:0016301">
    <property type="term" value="F:kinase activity"/>
    <property type="evidence" value="ECO:0007669"/>
    <property type="project" value="InterPro"/>
</dbReference>
<dbReference type="InterPro" id="IPR053737">
    <property type="entry name" value="Type_II_TA_Toxin"/>
</dbReference>
<feature type="domain" description="Fido" evidence="1">
    <location>
        <begin position="5"/>
        <end position="122"/>
    </location>
</feature>
<dbReference type="Pfam" id="PF02661">
    <property type="entry name" value="Fic"/>
    <property type="match status" value="1"/>
</dbReference>
<evidence type="ECO:0000313" key="2">
    <source>
        <dbReference type="EMBL" id="HIY66950.1"/>
    </source>
</evidence>
<gene>
    <name evidence="2" type="ORF">H9830_11820</name>
</gene>
<protein>
    <submittedName>
        <fullName evidence="2">Type II toxin-antitoxin system death-on-curing family toxin</fullName>
    </submittedName>
</protein>
<dbReference type="PANTHER" id="PTHR39426">
    <property type="entry name" value="HOMOLOGY TO DEATH-ON-CURING PROTEIN OF PHAGE P1"/>
    <property type="match status" value="1"/>
</dbReference>
<dbReference type="Proteomes" id="UP000824005">
    <property type="component" value="Unassembled WGS sequence"/>
</dbReference>
<dbReference type="PANTHER" id="PTHR39426:SF1">
    <property type="entry name" value="HOMOLOGY TO DEATH-ON-CURING PROTEIN OF PHAGE P1"/>
    <property type="match status" value="1"/>
</dbReference>